<dbReference type="EMBL" id="RBXO01000001">
    <property type="protein sequence ID" value="RKT55560.1"/>
    <property type="molecule type" value="Genomic_DNA"/>
</dbReference>
<reference evidence="2 3" key="1">
    <citation type="submission" date="2018-10" db="EMBL/GenBank/DDBJ databases">
        <title>Sequencing the genomes of 1000 actinobacteria strains.</title>
        <authorList>
            <person name="Klenk H.-P."/>
        </authorList>
    </citation>
    <scope>NUCLEOTIDE SEQUENCE [LARGE SCALE GENOMIC DNA]</scope>
    <source>
        <strain evidence="2 3">DSM 43800</strain>
    </source>
</reference>
<sequence length="89" mass="9348">MESFEVLAEAVGLAKTFGKADSAVARALGRLVRYAPERTLTTLLDAVPAALGAGGSAWESEHPQNAELARHVPRVPRNDRRVAGAQGVA</sequence>
<feature type="compositionally biased region" description="Basic and acidic residues" evidence="1">
    <location>
        <begin position="68"/>
        <end position="82"/>
    </location>
</feature>
<gene>
    <name evidence="2" type="ORF">C8E97_4236</name>
</gene>
<accession>A0A495W387</accession>
<evidence type="ECO:0000313" key="2">
    <source>
        <dbReference type="EMBL" id="RKT55560.1"/>
    </source>
</evidence>
<organism evidence="2 3">
    <name type="scientific">Saccharothrix australiensis</name>
    <dbReference type="NCBI Taxonomy" id="2072"/>
    <lineage>
        <taxon>Bacteria</taxon>
        <taxon>Bacillati</taxon>
        <taxon>Actinomycetota</taxon>
        <taxon>Actinomycetes</taxon>
        <taxon>Pseudonocardiales</taxon>
        <taxon>Pseudonocardiaceae</taxon>
        <taxon>Saccharothrix</taxon>
    </lineage>
</organism>
<proteinExistence type="predicted"/>
<feature type="region of interest" description="Disordered" evidence="1">
    <location>
        <begin position="68"/>
        <end position="89"/>
    </location>
</feature>
<comment type="caution">
    <text evidence="2">The sequence shown here is derived from an EMBL/GenBank/DDBJ whole genome shotgun (WGS) entry which is preliminary data.</text>
</comment>
<keyword evidence="3" id="KW-1185">Reference proteome</keyword>
<protein>
    <submittedName>
        <fullName evidence="2">Uncharacterized protein</fullName>
    </submittedName>
</protein>
<dbReference type="AlphaFoldDB" id="A0A495W387"/>
<name>A0A495W387_9PSEU</name>
<evidence type="ECO:0000256" key="1">
    <source>
        <dbReference type="SAM" id="MobiDB-lite"/>
    </source>
</evidence>
<evidence type="ECO:0000313" key="3">
    <source>
        <dbReference type="Proteomes" id="UP000282084"/>
    </source>
</evidence>
<dbReference type="Proteomes" id="UP000282084">
    <property type="component" value="Unassembled WGS sequence"/>
</dbReference>